<feature type="compositionally biased region" description="Basic residues" evidence="8">
    <location>
        <begin position="1"/>
        <end position="11"/>
    </location>
</feature>
<feature type="region of interest" description="Disordered" evidence="8">
    <location>
        <begin position="1"/>
        <end position="23"/>
    </location>
</feature>
<comment type="similarity">
    <text evidence="1 7">Belongs to the bacterial ribosomal protein bS20 family.</text>
</comment>
<dbReference type="GO" id="GO:0005840">
    <property type="term" value="C:ribosome"/>
    <property type="evidence" value="ECO:0007669"/>
    <property type="project" value="UniProtKB-KW"/>
</dbReference>
<dbReference type="RefSeq" id="WP_089608578.1">
    <property type="nucleotide sequence ID" value="NZ_CP022121.1"/>
</dbReference>
<dbReference type="EMBL" id="JANPWE010000002">
    <property type="protein sequence ID" value="MCR6544953.1"/>
    <property type="molecule type" value="Genomic_DNA"/>
</dbReference>
<evidence type="ECO:0000256" key="1">
    <source>
        <dbReference type="ARBA" id="ARBA00007634"/>
    </source>
</evidence>
<sequence>MPNIKSAKKRVQIAESRRMKNASVKSSVKTAIKKFVEVDPSTDKDNAQSLLTQAIRKMDKAAGKGILHKKAVARKKSKLQRAFNKAN</sequence>
<keyword evidence="10" id="KW-1185">Reference proteome</keyword>
<dbReference type="HAMAP" id="MF_00500">
    <property type="entry name" value="Ribosomal_bS20"/>
    <property type="match status" value="1"/>
</dbReference>
<name>A0ABT1Y254_9FIRM</name>
<organism evidence="9 10">
    <name type="scientific">Dehalobacterium formicoaceticum</name>
    <dbReference type="NCBI Taxonomy" id="51515"/>
    <lineage>
        <taxon>Bacteria</taxon>
        <taxon>Bacillati</taxon>
        <taxon>Bacillota</taxon>
        <taxon>Clostridia</taxon>
        <taxon>Eubacteriales</taxon>
        <taxon>Peptococcaceae</taxon>
        <taxon>Dehalobacterium</taxon>
    </lineage>
</organism>
<accession>A0ABT1Y254</accession>
<evidence type="ECO:0000313" key="9">
    <source>
        <dbReference type="EMBL" id="MCR6544953.1"/>
    </source>
</evidence>
<comment type="caution">
    <text evidence="9">The sequence shown here is derived from an EMBL/GenBank/DDBJ whole genome shotgun (WGS) entry which is preliminary data.</text>
</comment>
<evidence type="ECO:0000313" key="10">
    <source>
        <dbReference type="Proteomes" id="UP001524944"/>
    </source>
</evidence>
<keyword evidence="4 7" id="KW-0689">Ribosomal protein</keyword>
<evidence type="ECO:0000256" key="4">
    <source>
        <dbReference type="ARBA" id="ARBA00022980"/>
    </source>
</evidence>
<dbReference type="Gene3D" id="1.20.58.110">
    <property type="entry name" value="Ribosomal protein S20"/>
    <property type="match status" value="1"/>
</dbReference>
<dbReference type="InterPro" id="IPR036510">
    <property type="entry name" value="Ribosomal_bS20_sf"/>
</dbReference>
<evidence type="ECO:0000256" key="8">
    <source>
        <dbReference type="SAM" id="MobiDB-lite"/>
    </source>
</evidence>
<protein>
    <recommendedName>
        <fullName evidence="6 7">Small ribosomal subunit protein bS20</fullName>
    </recommendedName>
</protein>
<dbReference type="NCBIfam" id="TIGR00029">
    <property type="entry name" value="S20"/>
    <property type="match status" value="1"/>
</dbReference>
<evidence type="ECO:0000256" key="3">
    <source>
        <dbReference type="ARBA" id="ARBA00022884"/>
    </source>
</evidence>
<dbReference type="PANTHER" id="PTHR33398">
    <property type="entry name" value="30S RIBOSOMAL PROTEIN S20"/>
    <property type="match status" value="1"/>
</dbReference>
<evidence type="ECO:0000256" key="6">
    <source>
        <dbReference type="ARBA" id="ARBA00035136"/>
    </source>
</evidence>
<dbReference type="InterPro" id="IPR002583">
    <property type="entry name" value="Ribosomal_bS20"/>
</dbReference>
<proteinExistence type="inferred from homology"/>
<comment type="function">
    <text evidence="7">Binds directly to 16S ribosomal RNA.</text>
</comment>
<keyword evidence="3 7" id="KW-0694">RNA-binding</keyword>
<dbReference type="PANTHER" id="PTHR33398:SF1">
    <property type="entry name" value="SMALL RIBOSOMAL SUBUNIT PROTEIN BS20C"/>
    <property type="match status" value="1"/>
</dbReference>
<reference evidence="9 10" key="1">
    <citation type="submission" date="2022-08" db="EMBL/GenBank/DDBJ databases">
        <title>Proteogenomics of the novel Dehalobacterium formicoaceticum strain EZ94 highlights a key role of methyltransferases during anaerobic dichloromethane degradation.</title>
        <authorList>
            <person name="Wasmund K."/>
        </authorList>
    </citation>
    <scope>NUCLEOTIDE SEQUENCE [LARGE SCALE GENOMIC DNA]</scope>
    <source>
        <strain evidence="9 10">EZ94</strain>
    </source>
</reference>
<dbReference type="SUPFAM" id="SSF46992">
    <property type="entry name" value="Ribosomal protein S20"/>
    <property type="match status" value="1"/>
</dbReference>
<evidence type="ECO:0000256" key="2">
    <source>
        <dbReference type="ARBA" id="ARBA00022730"/>
    </source>
</evidence>
<evidence type="ECO:0000256" key="5">
    <source>
        <dbReference type="ARBA" id="ARBA00023274"/>
    </source>
</evidence>
<dbReference type="Proteomes" id="UP001524944">
    <property type="component" value="Unassembled WGS sequence"/>
</dbReference>
<keyword evidence="5 7" id="KW-0687">Ribonucleoprotein</keyword>
<evidence type="ECO:0000256" key="7">
    <source>
        <dbReference type="HAMAP-Rule" id="MF_00500"/>
    </source>
</evidence>
<dbReference type="Pfam" id="PF01649">
    <property type="entry name" value="Ribosomal_S20p"/>
    <property type="match status" value="1"/>
</dbReference>
<gene>
    <name evidence="7 9" type="primary">rpsT</name>
    <name evidence="9" type="ORF">NVS47_05370</name>
</gene>
<keyword evidence="2 7" id="KW-0699">rRNA-binding</keyword>